<dbReference type="SUPFAM" id="SSF55681">
    <property type="entry name" value="Class II aaRS and biotin synthetases"/>
    <property type="match status" value="1"/>
</dbReference>
<evidence type="ECO:0000256" key="6">
    <source>
        <dbReference type="ARBA" id="ARBA00048573"/>
    </source>
</evidence>
<feature type="domain" description="Aminoacyl-transfer RNA synthetases class-II family profile" evidence="9">
    <location>
        <begin position="167"/>
        <end position="484"/>
    </location>
</feature>
<name>A0A1F7XSH4_9BACT</name>
<feature type="binding site" evidence="7">
    <location>
        <position position="403"/>
    </location>
    <ligand>
        <name>Mg(2+)</name>
        <dbReference type="ChEBI" id="CHEBI:18420"/>
        <label>2</label>
    </ligand>
</feature>
<dbReference type="Gene3D" id="3.30.930.10">
    <property type="entry name" value="Bira Bifunctional Protein, Domain 2"/>
    <property type="match status" value="1"/>
</dbReference>
<dbReference type="GO" id="GO:0004824">
    <property type="term" value="F:lysine-tRNA ligase activity"/>
    <property type="evidence" value="ECO:0007669"/>
    <property type="project" value="UniProtKB-UniRule"/>
</dbReference>
<dbReference type="CDD" id="cd00775">
    <property type="entry name" value="LysRS_core"/>
    <property type="match status" value="1"/>
</dbReference>
<dbReference type="PROSITE" id="PS50862">
    <property type="entry name" value="AA_TRNA_LIGASE_II"/>
    <property type="match status" value="1"/>
</dbReference>
<comment type="subcellular location">
    <subcellularLocation>
        <location evidence="7">Cytoplasm</location>
    </subcellularLocation>
</comment>
<proteinExistence type="inferred from homology"/>
<keyword evidence="2 7" id="KW-0479">Metal-binding</keyword>
<evidence type="ECO:0000313" key="11">
    <source>
        <dbReference type="Proteomes" id="UP000178446"/>
    </source>
</evidence>
<evidence type="ECO:0000256" key="8">
    <source>
        <dbReference type="RuleBase" id="RU000336"/>
    </source>
</evidence>
<dbReference type="EMBL" id="MGGB01000063">
    <property type="protein sequence ID" value="OGM17950.1"/>
    <property type="molecule type" value="Genomic_DNA"/>
</dbReference>
<evidence type="ECO:0000259" key="9">
    <source>
        <dbReference type="PROSITE" id="PS50862"/>
    </source>
</evidence>
<evidence type="ECO:0000256" key="1">
    <source>
        <dbReference type="ARBA" id="ARBA00022598"/>
    </source>
</evidence>
<dbReference type="CDD" id="cd04322">
    <property type="entry name" value="LysRS_N"/>
    <property type="match status" value="1"/>
</dbReference>
<dbReference type="Pfam" id="PF01336">
    <property type="entry name" value="tRNA_anti-codon"/>
    <property type="match status" value="1"/>
</dbReference>
<dbReference type="GO" id="GO:0005524">
    <property type="term" value="F:ATP binding"/>
    <property type="evidence" value="ECO:0007669"/>
    <property type="project" value="UniProtKB-UniRule"/>
</dbReference>
<dbReference type="Pfam" id="PF00152">
    <property type="entry name" value="tRNA-synt_2"/>
    <property type="match status" value="1"/>
</dbReference>
<protein>
    <recommendedName>
        <fullName evidence="7">Lysine--tRNA ligase</fullName>
        <ecNumber evidence="7">6.1.1.6</ecNumber>
    </recommendedName>
    <alternativeName>
        <fullName evidence="7">Lysyl-tRNA synthetase</fullName>
        <shortName evidence="7">LysRS</shortName>
    </alternativeName>
</protein>
<organism evidence="10 11">
    <name type="scientific">Candidatus Woesebacteria bacterium RIFCSPHIGHO2_01_FULL_37_10</name>
    <dbReference type="NCBI Taxonomy" id="1802489"/>
    <lineage>
        <taxon>Bacteria</taxon>
        <taxon>Candidatus Woeseibacteriota</taxon>
    </lineage>
</organism>
<dbReference type="PANTHER" id="PTHR42918">
    <property type="entry name" value="LYSYL-TRNA SYNTHETASE"/>
    <property type="match status" value="1"/>
</dbReference>
<dbReference type="InterPro" id="IPR012340">
    <property type="entry name" value="NA-bd_OB-fold"/>
</dbReference>
<keyword evidence="5 7" id="KW-0030">Aminoacyl-tRNA synthetase</keyword>
<sequence length="486" mass="56566">MAEQRLEEIRKVRLEKVRKLRDLGVNPYPSKVKGKRQDIKEARTRDGQEVEVVGRIMGWREHGNVIFADLKDETDTIQLWFQKNTLGDNFTLLKYFDIGDFLYAKGKVVKTQVGEITVDIVDYQLLTKSIRPLPSTWHGLKDVEERYRQRYVDLLMNEGVRKVFDKRTKLVTELRLFMDNHDFVEVDTPILQPIYGGASAQPFVTHHNALDADLYMRISDELYLKRLIVGGYEKVYEIGRVFRNEGIDRAHNPEFTMMEFYWAYADYEDLIKYSEEMLSFVIQKVCGTTKIKHEEDELNFTPPWPRKTYKELLVEGVGIDIDVADSEDKLKEEIKTRGLKIDLNGVIGYGPLCDKLYKEFIRPKIVQPTLVLDYPAAMIALAKRKDDNLERISSFQLLVKGYELIKAYNELNDPNDQKGRWLEEEKLGERGLEDHMVVDDDYIRALEYGMPPTAGWGLGIDRLTSVLTNQHSLKEVILFPTLRPEK</sequence>
<dbReference type="SUPFAM" id="SSF50249">
    <property type="entry name" value="Nucleic acid-binding proteins"/>
    <property type="match status" value="1"/>
</dbReference>
<dbReference type="EC" id="6.1.1.6" evidence="7"/>
<feature type="binding site" evidence="7">
    <location>
        <position position="403"/>
    </location>
    <ligand>
        <name>Mg(2+)</name>
        <dbReference type="ChEBI" id="CHEBI:18420"/>
        <label>1</label>
    </ligand>
</feature>
<dbReference type="InterPro" id="IPR044136">
    <property type="entry name" value="Lys-tRNA-ligase_II_N"/>
</dbReference>
<evidence type="ECO:0000256" key="5">
    <source>
        <dbReference type="ARBA" id="ARBA00023146"/>
    </source>
</evidence>
<dbReference type="NCBIfam" id="TIGR00499">
    <property type="entry name" value="lysS_bact"/>
    <property type="match status" value="1"/>
</dbReference>
<comment type="cofactor">
    <cofactor evidence="7 8">
        <name>Mg(2+)</name>
        <dbReference type="ChEBI" id="CHEBI:18420"/>
    </cofactor>
    <text evidence="7 8">Binds 3 Mg(2+) ions per subunit.</text>
</comment>
<dbReference type="HAMAP" id="MF_00252">
    <property type="entry name" value="Lys_tRNA_synth_class2"/>
    <property type="match status" value="1"/>
</dbReference>
<evidence type="ECO:0000256" key="7">
    <source>
        <dbReference type="HAMAP-Rule" id="MF_00252"/>
    </source>
</evidence>
<keyword evidence="7 8" id="KW-0460">Magnesium</keyword>
<gene>
    <name evidence="7" type="primary">lysS</name>
    <name evidence="10" type="ORF">A2685_02540</name>
</gene>
<keyword evidence="3 7" id="KW-0547">Nucleotide-binding</keyword>
<dbReference type="GO" id="GO:0000049">
    <property type="term" value="F:tRNA binding"/>
    <property type="evidence" value="ECO:0007669"/>
    <property type="project" value="TreeGrafter"/>
</dbReference>
<comment type="subunit">
    <text evidence="7">Homodimer.</text>
</comment>
<dbReference type="InterPro" id="IPR004364">
    <property type="entry name" value="Aa-tRNA-synt_II"/>
</dbReference>
<dbReference type="PRINTS" id="PR00982">
    <property type="entry name" value="TRNASYNTHLYS"/>
</dbReference>
<keyword evidence="4 7" id="KW-0067">ATP-binding</keyword>
<dbReference type="NCBIfam" id="NF001756">
    <property type="entry name" value="PRK00484.1"/>
    <property type="match status" value="1"/>
</dbReference>
<dbReference type="InterPro" id="IPR004365">
    <property type="entry name" value="NA-bd_OB_tRNA"/>
</dbReference>
<evidence type="ECO:0000256" key="2">
    <source>
        <dbReference type="ARBA" id="ARBA00022723"/>
    </source>
</evidence>
<dbReference type="Proteomes" id="UP000178446">
    <property type="component" value="Unassembled WGS sequence"/>
</dbReference>
<comment type="catalytic activity">
    <reaction evidence="6 7 8">
        <text>tRNA(Lys) + L-lysine + ATP = L-lysyl-tRNA(Lys) + AMP + diphosphate</text>
        <dbReference type="Rhea" id="RHEA:20792"/>
        <dbReference type="Rhea" id="RHEA-COMP:9696"/>
        <dbReference type="Rhea" id="RHEA-COMP:9697"/>
        <dbReference type="ChEBI" id="CHEBI:30616"/>
        <dbReference type="ChEBI" id="CHEBI:32551"/>
        <dbReference type="ChEBI" id="CHEBI:33019"/>
        <dbReference type="ChEBI" id="CHEBI:78442"/>
        <dbReference type="ChEBI" id="CHEBI:78529"/>
        <dbReference type="ChEBI" id="CHEBI:456215"/>
        <dbReference type="EC" id="6.1.1.6"/>
    </reaction>
</comment>
<dbReference type="InterPro" id="IPR006195">
    <property type="entry name" value="aa-tRNA-synth_II"/>
</dbReference>
<evidence type="ECO:0000256" key="3">
    <source>
        <dbReference type="ARBA" id="ARBA00022741"/>
    </source>
</evidence>
<dbReference type="PANTHER" id="PTHR42918:SF15">
    <property type="entry name" value="LYSINE--TRNA LIGASE, CHLOROPLASTIC_MITOCHONDRIAL"/>
    <property type="match status" value="1"/>
</dbReference>
<dbReference type="AlphaFoldDB" id="A0A1F7XSH4"/>
<comment type="caution">
    <text evidence="10">The sequence shown here is derived from an EMBL/GenBank/DDBJ whole genome shotgun (WGS) entry which is preliminary data.</text>
</comment>
<dbReference type="InterPro" id="IPR002313">
    <property type="entry name" value="Lys-tRNA-ligase_II"/>
</dbReference>
<evidence type="ECO:0000313" key="10">
    <source>
        <dbReference type="EMBL" id="OGM17950.1"/>
    </source>
</evidence>
<dbReference type="GO" id="GO:0006430">
    <property type="term" value="P:lysyl-tRNA aminoacylation"/>
    <property type="evidence" value="ECO:0007669"/>
    <property type="project" value="UniProtKB-UniRule"/>
</dbReference>
<keyword evidence="7" id="KW-0963">Cytoplasm</keyword>
<keyword evidence="1 7" id="KW-0436">Ligase</keyword>
<dbReference type="Gene3D" id="2.40.50.140">
    <property type="entry name" value="Nucleic acid-binding proteins"/>
    <property type="match status" value="1"/>
</dbReference>
<accession>A0A1F7XSH4</accession>
<reference evidence="10 11" key="1">
    <citation type="journal article" date="2016" name="Nat. Commun.">
        <title>Thousands of microbial genomes shed light on interconnected biogeochemical processes in an aquifer system.</title>
        <authorList>
            <person name="Anantharaman K."/>
            <person name="Brown C.T."/>
            <person name="Hug L.A."/>
            <person name="Sharon I."/>
            <person name="Castelle C.J."/>
            <person name="Probst A.J."/>
            <person name="Thomas B.C."/>
            <person name="Singh A."/>
            <person name="Wilkins M.J."/>
            <person name="Karaoz U."/>
            <person name="Brodie E.L."/>
            <person name="Williams K.H."/>
            <person name="Hubbard S.S."/>
            <person name="Banfield J.F."/>
        </authorList>
    </citation>
    <scope>NUCLEOTIDE SEQUENCE [LARGE SCALE GENOMIC DNA]</scope>
</reference>
<dbReference type="GO" id="GO:0000287">
    <property type="term" value="F:magnesium ion binding"/>
    <property type="evidence" value="ECO:0007669"/>
    <property type="project" value="UniProtKB-UniRule"/>
</dbReference>
<dbReference type="InterPro" id="IPR018149">
    <property type="entry name" value="Lys-tRNA-synth_II_C"/>
</dbReference>
<dbReference type="GO" id="GO:0005829">
    <property type="term" value="C:cytosol"/>
    <property type="evidence" value="ECO:0007669"/>
    <property type="project" value="TreeGrafter"/>
</dbReference>
<evidence type="ECO:0000256" key="4">
    <source>
        <dbReference type="ARBA" id="ARBA00022840"/>
    </source>
</evidence>
<keyword evidence="7" id="KW-0648">Protein biosynthesis</keyword>
<comment type="caution">
    <text evidence="7">Lacks conserved residue(s) required for the propagation of feature annotation.</text>
</comment>
<comment type="similarity">
    <text evidence="7">Belongs to the class-II aminoacyl-tRNA synthetase family.</text>
</comment>
<dbReference type="InterPro" id="IPR045864">
    <property type="entry name" value="aa-tRNA-synth_II/BPL/LPL"/>
</dbReference>